<reference evidence="5 6" key="1">
    <citation type="submission" date="2018-10" db="EMBL/GenBank/DDBJ databases">
        <title>Genome sequence of Verticillium nonalfalfae VnAa140.</title>
        <authorList>
            <person name="Stajich J.E."/>
            <person name="Kasson M.T."/>
        </authorList>
    </citation>
    <scope>NUCLEOTIDE SEQUENCE [LARGE SCALE GENOMIC DNA]</scope>
    <source>
        <strain evidence="5 6">VnAa140</strain>
    </source>
</reference>
<keyword evidence="3" id="KW-0732">Signal</keyword>
<dbReference type="InterPro" id="IPR019826">
    <property type="entry name" value="Carboxylesterase_B_AS"/>
</dbReference>
<dbReference type="EMBL" id="RBVV01000071">
    <property type="protein sequence ID" value="RNJ55693.1"/>
    <property type="molecule type" value="Genomic_DNA"/>
</dbReference>
<evidence type="ECO:0000256" key="2">
    <source>
        <dbReference type="ARBA" id="ARBA00022801"/>
    </source>
</evidence>
<dbReference type="Pfam" id="PF00135">
    <property type="entry name" value="COesterase"/>
    <property type="match status" value="1"/>
</dbReference>
<proteinExistence type="inferred from homology"/>
<dbReference type="GeneID" id="39611907"/>
<comment type="similarity">
    <text evidence="1 3">Belongs to the type-B carboxylesterase/lipase family.</text>
</comment>
<evidence type="ECO:0000256" key="1">
    <source>
        <dbReference type="ARBA" id="ARBA00005964"/>
    </source>
</evidence>
<sequence>MKHTNTLRALLGAAQIVWCLPDCNHEPVVLEGYGSFSGTGVSQTFTGKDLPETVDAWLGIDYATQPTGDGRFRPITWPEPFDGIKSAAEYGLVCPQVPTAVDPLERQGEACLNFNIYRTRGIPLDEKLPVLLWIHGGAFVRRSYASFDAASFVANSPEPMVVITFNYRLGALGFLPSPLFEDEGILNLAIRDQRHFLEFAQKHVSSFGGHPDAVTIGGLSAGAHSVAIHTFHNYGKDEGKSLFARAWLQSGSVTARAFPNASYPLYQRQFNDYVDLVGCGEAVKDSNAAAMACLRSADIDSTRNASNTVFQKYNQAITWPFQPVTDGPLFEKAGSQSGYDETFFKVPVLTTTTTDEAKNYIPGTLETNDEFINFLHNISPSLNSTDIALLEALYPDPATNSDSPYAGSPNSTQYNRLSAAWSDYAYICPSQETAYRMSNAGLPAWKLRWNANNNFPAWQGIPHAADMQYSWAEPTTQYPNIAQIYHSYLASFVLTGDPNKLRKQGSTEWPAYTPAGYGAKAEAPLQLVVGSDGPEVEKDDIRREQCLFWRDPERAHRLNK</sequence>
<dbReference type="InterPro" id="IPR050309">
    <property type="entry name" value="Type-B_Carboxylest/Lipase"/>
</dbReference>
<dbReference type="PROSITE" id="PS00122">
    <property type="entry name" value="CARBOXYLESTERASE_B_1"/>
    <property type="match status" value="1"/>
</dbReference>
<gene>
    <name evidence="5" type="ORF">D7B24_008218</name>
</gene>
<dbReference type="InterPro" id="IPR029058">
    <property type="entry name" value="AB_hydrolase_fold"/>
</dbReference>
<keyword evidence="2 3" id="KW-0378">Hydrolase</keyword>
<dbReference type="Gene3D" id="3.40.50.1820">
    <property type="entry name" value="alpha/beta hydrolase"/>
    <property type="match status" value="1"/>
</dbReference>
<dbReference type="SUPFAM" id="SSF53474">
    <property type="entry name" value="alpha/beta-Hydrolases"/>
    <property type="match status" value="1"/>
</dbReference>
<feature type="signal peptide" evidence="3">
    <location>
        <begin position="1"/>
        <end position="19"/>
    </location>
</feature>
<feature type="domain" description="Carboxylesterase type B" evidence="4">
    <location>
        <begin position="42"/>
        <end position="515"/>
    </location>
</feature>
<name>A0A3M9Y5C4_9PEZI</name>
<feature type="chain" id="PRO_5017847138" description="Carboxylic ester hydrolase" evidence="3">
    <location>
        <begin position="20"/>
        <end position="560"/>
    </location>
</feature>
<evidence type="ECO:0000313" key="5">
    <source>
        <dbReference type="EMBL" id="RNJ55693.1"/>
    </source>
</evidence>
<keyword evidence="6" id="KW-1185">Reference proteome</keyword>
<dbReference type="InterPro" id="IPR002018">
    <property type="entry name" value="CarbesteraseB"/>
</dbReference>
<comment type="caution">
    <text evidence="5">The sequence shown here is derived from an EMBL/GenBank/DDBJ whole genome shotgun (WGS) entry which is preliminary data.</text>
</comment>
<evidence type="ECO:0000259" key="4">
    <source>
        <dbReference type="Pfam" id="PF00135"/>
    </source>
</evidence>
<dbReference type="STRING" id="1051616.A0A3M9Y5C4"/>
<dbReference type="EC" id="3.1.1.-" evidence="3"/>
<dbReference type="GO" id="GO:0016787">
    <property type="term" value="F:hydrolase activity"/>
    <property type="evidence" value="ECO:0007669"/>
    <property type="project" value="UniProtKB-KW"/>
</dbReference>
<dbReference type="PANTHER" id="PTHR11559">
    <property type="entry name" value="CARBOXYLESTERASE"/>
    <property type="match status" value="1"/>
</dbReference>
<evidence type="ECO:0000313" key="6">
    <source>
        <dbReference type="Proteomes" id="UP000267145"/>
    </source>
</evidence>
<dbReference type="AlphaFoldDB" id="A0A3M9Y5C4"/>
<protein>
    <recommendedName>
        <fullName evidence="3">Carboxylic ester hydrolase</fullName>
        <ecNumber evidence="3">3.1.1.-</ecNumber>
    </recommendedName>
</protein>
<dbReference type="RefSeq" id="XP_028493851.1">
    <property type="nucleotide sequence ID" value="XM_028642312.1"/>
</dbReference>
<accession>A0A3M9Y5C4</accession>
<dbReference type="Proteomes" id="UP000267145">
    <property type="component" value="Unassembled WGS sequence"/>
</dbReference>
<organism evidence="5 6">
    <name type="scientific">Verticillium nonalfalfae</name>
    <dbReference type="NCBI Taxonomy" id="1051616"/>
    <lineage>
        <taxon>Eukaryota</taxon>
        <taxon>Fungi</taxon>
        <taxon>Dikarya</taxon>
        <taxon>Ascomycota</taxon>
        <taxon>Pezizomycotina</taxon>
        <taxon>Sordariomycetes</taxon>
        <taxon>Hypocreomycetidae</taxon>
        <taxon>Glomerellales</taxon>
        <taxon>Plectosphaerellaceae</taxon>
        <taxon>Verticillium</taxon>
    </lineage>
</organism>
<evidence type="ECO:0000256" key="3">
    <source>
        <dbReference type="RuleBase" id="RU361235"/>
    </source>
</evidence>